<dbReference type="InterPro" id="IPR002725">
    <property type="entry name" value="YgjP-like_metallopeptidase"/>
</dbReference>
<evidence type="ECO:0000259" key="1">
    <source>
        <dbReference type="Pfam" id="PF01863"/>
    </source>
</evidence>
<protein>
    <submittedName>
        <fullName evidence="2">SprT family zinc-dependent metalloprotease</fullName>
        <ecNumber evidence="2">3.4.-.-</ecNumber>
    </submittedName>
</protein>
<dbReference type="GO" id="GO:0008237">
    <property type="term" value="F:metallopeptidase activity"/>
    <property type="evidence" value="ECO:0007669"/>
    <property type="project" value="UniProtKB-KW"/>
</dbReference>
<keyword evidence="2" id="KW-0645">Protease</keyword>
<gene>
    <name evidence="2" type="ORF">V8247_02515</name>
</gene>
<keyword evidence="2" id="KW-0378">Hydrolase</keyword>
<dbReference type="Pfam" id="PF01863">
    <property type="entry name" value="YgjP-like"/>
    <property type="match status" value="1"/>
</dbReference>
<dbReference type="PANTHER" id="PTHR30399:SF1">
    <property type="entry name" value="UTP PYROPHOSPHATASE"/>
    <property type="match status" value="1"/>
</dbReference>
<dbReference type="Gene3D" id="3.30.2010.10">
    <property type="entry name" value="Metalloproteases ('zincins'), catalytic domain"/>
    <property type="match status" value="1"/>
</dbReference>
<organism evidence="2 3">
    <name type="scientific">Candidatus Dehalogenimonas loeffleri</name>
    <dbReference type="NCBI Taxonomy" id="3127115"/>
    <lineage>
        <taxon>Bacteria</taxon>
        <taxon>Bacillati</taxon>
        <taxon>Chloroflexota</taxon>
        <taxon>Dehalococcoidia</taxon>
        <taxon>Dehalococcoidales</taxon>
        <taxon>Dehalococcoidaceae</taxon>
        <taxon>Dehalogenimonas</taxon>
    </lineage>
</organism>
<keyword evidence="3" id="KW-1185">Reference proteome</keyword>
<dbReference type="CDD" id="cd07344">
    <property type="entry name" value="M48_yhfN_like"/>
    <property type="match status" value="1"/>
</dbReference>
<evidence type="ECO:0000313" key="3">
    <source>
        <dbReference type="Proteomes" id="UP001375370"/>
    </source>
</evidence>
<proteinExistence type="predicted"/>
<feature type="domain" description="YgjP-like metallopeptidase" evidence="1">
    <location>
        <begin position="15"/>
        <end position="216"/>
    </location>
</feature>
<reference evidence="2 3" key="1">
    <citation type="submission" date="2024-03" db="EMBL/GenBank/DDBJ databases">
        <title>A Dehalogenimonas Isolated from Estuarine Sediments Dihaloeliminates Chlorinated Alkanes.</title>
        <authorList>
            <person name="Yang Y."/>
            <person name="Wang H."/>
        </authorList>
    </citation>
    <scope>NUCLEOTIDE SEQUENCE [LARGE SCALE GENOMIC DNA]</scope>
    <source>
        <strain evidence="2 3">W</strain>
    </source>
</reference>
<name>A0ABZ2JAW2_9CHLR</name>
<sequence length="223" mass="26155">MTHNETFLLIRSSRRTLALEIKPDASLVVRAPRRTPLDQVRCFVEKHAEWIDRKQTIALTRPRPEPRSFIDGEEFWLLGHSYRLQVVETSSPDVVFDGRLLLSITALPRAREVIIKWYKAKAREIFRQRVAEYGAIMGCQPTIIRITSPRRRWGSCGAGGGVNFNWKLVMAPLEVVDYLVVHELAHLKCHGHDREFWSMVKRYCPDYLERQRWLKDNGYRLEI</sequence>
<dbReference type="RefSeq" id="WP_338738445.1">
    <property type="nucleotide sequence ID" value="NZ_CP146612.1"/>
</dbReference>
<dbReference type="EC" id="3.4.-.-" evidence="2"/>
<keyword evidence="2" id="KW-0482">Metalloprotease</keyword>
<dbReference type="Proteomes" id="UP001375370">
    <property type="component" value="Chromosome"/>
</dbReference>
<accession>A0ABZ2JAW2</accession>
<dbReference type="EMBL" id="CP146612">
    <property type="protein sequence ID" value="WWX25863.1"/>
    <property type="molecule type" value="Genomic_DNA"/>
</dbReference>
<evidence type="ECO:0000313" key="2">
    <source>
        <dbReference type="EMBL" id="WWX25863.1"/>
    </source>
</evidence>
<dbReference type="InterPro" id="IPR053136">
    <property type="entry name" value="UTP_pyrophosphatase-like"/>
</dbReference>
<dbReference type="PANTHER" id="PTHR30399">
    <property type="entry name" value="UNCHARACTERIZED PROTEIN YGJP"/>
    <property type="match status" value="1"/>
</dbReference>